<dbReference type="Proteomes" id="UP001620626">
    <property type="component" value="Unassembled WGS sequence"/>
</dbReference>
<proteinExistence type="predicted"/>
<accession>A0ABD2IG57</accession>
<protein>
    <submittedName>
        <fullName evidence="1">Uncharacterized protein</fullName>
    </submittedName>
</protein>
<gene>
    <name evidence="1" type="ORF">niasHT_036222</name>
</gene>
<dbReference type="EMBL" id="JBICBT010001195">
    <property type="protein sequence ID" value="KAL3079169.1"/>
    <property type="molecule type" value="Genomic_DNA"/>
</dbReference>
<sequence>MKRIKLCADVCYDVLAFFGPIMLGLKIALVSGQFNAVADHLLRRKKWTVGHNQIRRSKKGIVWLLEIVKDYQDAQKAVTFPVALSPPPLGITDFKSIQIKYVNHGVIAFLRHFQPVFCRHKIRFRCNIEETKHPSWELLMSELWPMVANNIVELHLYGIGQGLTAQSAAIQRHFTPALLLNGCANVHSICSSLSFPEAVPFAEAADAEPTNLSQALFKWLHIPSGDGRPKKLFYNASYGDFSEPESVKKGLEEFKKYFINAKRSVSYVLTITQFFGENETFVLDNGRTRERLSLSHNHLGSRYFLKRCPIEWDEKRRADLETEVVGMVDNFSLMDHRIDVYLCQNKNNEHEPTEPYFWNPPNCQCLGCWRTKVGWIGP</sequence>
<evidence type="ECO:0000313" key="2">
    <source>
        <dbReference type="Proteomes" id="UP001620626"/>
    </source>
</evidence>
<comment type="caution">
    <text evidence="1">The sequence shown here is derived from an EMBL/GenBank/DDBJ whole genome shotgun (WGS) entry which is preliminary data.</text>
</comment>
<evidence type="ECO:0000313" key="1">
    <source>
        <dbReference type="EMBL" id="KAL3079169.1"/>
    </source>
</evidence>
<dbReference type="AlphaFoldDB" id="A0ABD2IG57"/>
<name>A0ABD2IG57_9BILA</name>
<reference evidence="1 2" key="1">
    <citation type="submission" date="2024-10" db="EMBL/GenBank/DDBJ databases">
        <authorList>
            <person name="Kim D."/>
        </authorList>
    </citation>
    <scope>NUCLEOTIDE SEQUENCE [LARGE SCALE GENOMIC DNA]</scope>
    <source>
        <strain evidence="1">BH-2024</strain>
    </source>
</reference>
<organism evidence="1 2">
    <name type="scientific">Heterodera trifolii</name>
    <dbReference type="NCBI Taxonomy" id="157864"/>
    <lineage>
        <taxon>Eukaryota</taxon>
        <taxon>Metazoa</taxon>
        <taxon>Ecdysozoa</taxon>
        <taxon>Nematoda</taxon>
        <taxon>Chromadorea</taxon>
        <taxon>Rhabditida</taxon>
        <taxon>Tylenchina</taxon>
        <taxon>Tylenchomorpha</taxon>
        <taxon>Tylenchoidea</taxon>
        <taxon>Heteroderidae</taxon>
        <taxon>Heteroderinae</taxon>
        <taxon>Heterodera</taxon>
    </lineage>
</organism>
<keyword evidence="2" id="KW-1185">Reference proteome</keyword>